<evidence type="ECO:0000313" key="9">
    <source>
        <dbReference type="EMBL" id="HHP81057.1"/>
    </source>
</evidence>
<dbReference type="InterPro" id="IPR048740">
    <property type="entry name" value="PurT_C"/>
</dbReference>
<dbReference type="AlphaFoldDB" id="A0A7C5THI2"/>
<evidence type="ECO:0000256" key="3">
    <source>
        <dbReference type="ARBA" id="ARBA00022741"/>
    </source>
</evidence>
<evidence type="ECO:0000256" key="1">
    <source>
        <dbReference type="ARBA" id="ARBA00022598"/>
    </source>
</evidence>
<dbReference type="EMBL" id="DRZI01000006">
    <property type="protein sequence ID" value="HHP81057.1"/>
    <property type="molecule type" value="Genomic_DNA"/>
</dbReference>
<dbReference type="Gene3D" id="3.30.1490.20">
    <property type="entry name" value="ATP-grasp fold, A domain"/>
    <property type="match status" value="1"/>
</dbReference>
<evidence type="ECO:0000259" key="8">
    <source>
        <dbReference type="PROSITE" id="PS50975"/>
    </source>
</evidence>
<dbReference type="UniPathway" id="UPA00074">
    <property type="reaction ID" value="UER00127"/>
</dbReference>
<comment type="function">
    <text evidence="7">Involved in the de novo purine biosynthesis. Catalyzes the transfer of formate to 5-phospho-ribosyl-glycinamide (GAR), producing 5-phospho-ribosyl-N-formylglycinamide (FGAR). Formate is provided by PurU via hydrolysis of 10-formyl-tetrahydrofolate.</text>
</comment>
<feature type="binding site" evidence="7">
    <location>
        <position position="280"/>
    </location>
    <ligand>
        <name>Mg(2+)</name>
        <dbReference type="ChEBI" id="CHEBI:18420"/>
    </ligand>
</feature>
<feature type="binding site" evidence="7">
    <location>
        <position position="161"/>
    </location>
    <ligand>
        <name>ATP</name>
        <dbReference type="ChEBI" id="CHEBI:30616"/>
    </ligand>
</feature>
<name>A0A7C5THI2_9CREN</name>
<keyword evidence="1 7" id="KW-0436">Ligase</keyword>
<dbReference type="Gene3D" id="3.30.470.20">
    <property type="entry name" value="ATP-grasp fold, B domain"/>
    <property type="match status" value="1"/>
</dbReference>
<comment type="similarity">
    <text evidence="7">Belongs to the PurK/PurT family.</text>
</comment>
<feature type="binding site" evidence="7">
    <location>
        <position position="300"/>
    </location>
    <ligand>
        <name>N(1)-(5-phospho-beta-D-ribosyl)glycinamide</name>
        <dbReference type="ChEBI" id="CHEBI:143788"/>
    </ligand>
</feature>
<evidence type="ECO:0000256" key="4">
    <source>
        <dbReference type="ARBA" id="ARBA00022755"/>
    </source>
</evidence>
<dbReference type="Pfam" id="PF21244">
    <property type="entry name" value="PurT_C"/>
    <property type="match status" value="1"/>
</dbReference>
<gene>
    <name evidence="7" type="primary">purT</name>
    <name evidence="9" type="ORF">ENM84_00175</name>
</gene>
<feature type="domain" description="ATP-grasp" evidence="8">
    <location>
        <begin position="125"/>
        <end position="322"/>
    </location>
</feature>
<keyword evidence="3 7" id="KW-0547">Nucleotide-binding</keyword>
<feature type="binding site" evidence="7">
    <location>
        <begin position="203"/>
        <end position="206"/>
    </location>
    <ligand>
        <name>ATP</name>
        <dbReference type="ChEBI" id="CHEBI:30616"/>
    </ligand>
</feature>
<dbReference type="Pfam" id="PF22660">
    <property type="entry name" value="RS_preATP-grasp-like"/>
    <property type="match status" value="1"/>
</dbReference>
<dbReference type="InterPro" id="IPR016185">
    <property type="entry name" value="PreATP-grasp_dom_sf"/>
</dbReference>
<feature type="binding site" evidence="7">
    <location>
        <position position="120"/>
    </location>
    <ligand>
        <name>ATP</name>
        <dbReference type="ChEBI" id="CHEBI:30616"/>
    </ligand>
</feature>
<dbReference type="InterPro" id="IPR005862">
    <property type="entry name" value="PurT"/>
</dbReference>
<dbReference type="EC" id="6.3.1.21" evidence="7"/>
<keyword evidence="5 7" id="KW-0067">ATP-binding</keyword>
<dbReference type="GO" id="GO:0004644">
    <property type="term" value="F:phosphoribosylglycinamide formyltransferase activity"/>
    <property type="evidence" value="ECO:0007669"/>
    <property type="project" value="InterPro"/>
</dbReference>
<comment type="subunit">
    <text evidence="7">Homodimer.</text>
</comment>
<feature type="binding site" evidence="7">
    <location>
        <begin position="378"/>
        <end position="379"/>
    </location>
    <ligand>
        <name>N(1)-(5-phospho-beta-D-ribosyl)glycinamide</name>
        <dbReference type="ChEBI" id="CHEBI:143788"/>
    </ligand>
</feature>
<dbReference type="GO" id="GO:0000287">
    <property type="term" value="F:magnesium ion binding"/>
    <property type="evidence" value="ECO:0007669"/>
    <property type="project" value="InterPro"/>
</dbReference>
<comment type="caution">
    <text evidence="7">Lacks conserved residue(s) required for the propagation of feature annotation.</text>
</comment>
<feature type="binding site" evidence="7">
    <location>
        <begin position="28"/>
        <end position="29"/>
    </location>
    <ligand>
        <name>N(1)-(5-phospho-beta-D-ribosyl)glycinamide</name>
        <dbReference type="ChEBI" id="CHEBI:143788"/>
    </ligand>
</feature>
<dbReference type="Gene3D" id="3.40.50.20">
    <property type="match status" value="1"/>
</dbReference>
<comment type="catalytic activity">
    <reaction evidence="7">
        <text>N(1)-(5-phospho-beta-D-ribosyl)glycinamide + formate + ATP = N(2)-formyl-N(1)-(5-phospho-beta-D-ribosyl)glycinamide + ADP + phosphate + H(+)</text>
        <dbReference type="Rhea" id="RHEA:24829"/>
        <dbReference type="ChEBI" id="CHEBI:15378"/>
        <dbReference type="ChEBI" id="CHEBI:15740"/>
        <dbReference type="ChEBI" id="CHEBI:30616"/>
        <dbReference type="ChEBI" id="CHEBI:43474"/>
        <dbReference type="ChEBI" id="CHEBI:143788"/>
        <dbReference type="ChEBI" id="CHEBI:147286"/>
        <dbReference type="ChEBI" id="CHEBI:456216"/>
        <dbReference type="EC" id="6.3.1.21"/>
    </reaction>
</comment>
<dbReference type="Pfam" id="PF02222">
    <property type="entry name" value="ATP-grasp"/>
    <property type="match status" value="1"/>
</dbReference>
<dbReference type="PROSITE" id="PS50975">
    <property type="entry name" value="ATP_GRASP"/>
    <property type="match status" value="1"/>
</dbReference>
<feature type="binding site" evidence="7">
    <location>
        <position position="293"/>
    </location>
    <ligand>
        <name>Mg(2+)</name>
        <dbReference type="ChEBI" id="CHEBI:18420"/>
    </ligand>
</feature>
<dbReference type="InterPro" id="IPR003135">
    <property type="entry name" value="ATP-grasp_carboxylate-amine"/>
</dbReference>
<dbReference type="HAMAP" id="MF_01643">
    <property type="entry name" value="PurT"/>
    <property type="match status" value="1"/>
</dbReference>
<dbReference type="InterPro" id="IPR011761">
    <property type="entry name" value="ATP-grasp"/>
</dbReference>
<evidence type="ECO:0000256" key="5">
    <source>
        <dbReference type="ARBA" id="ARBA00022840"/>
    </source>
</evidence>
<reference evidence="9" key="1">
    <citation type="journal article" date="2020" name="mSystems">
        <title>Genome- and Community-Level Interaction Insights into Carbon Utilization and Element Cycling Functions of Hydrothermarchaeota in Hydrothermal Sediment.</title>
        <authorList>
            <person name="Zhou Z."/>
            <person name="Liu Y."/>
            <person name="Xu W."/>
            <person name="Pan J."/>
            <person name="Luo Z.H."/>
            <person name="Li M."/>
        </authorList>
    </citation>
    <scope>NUCLEOTIDE SEQUENCE [LARGE SCALE GENOMIC DNA]</scope>
    <source>
        <strain evidence="9">SpSt-1121</strain>
    </source>
</reference>
<protein>
    <recommendedName>
        <fullName evidence="7">Formate-dependent phosphoribosylglycinamide formyltransferase</fullName>
        <ecNumber evidence="7">6.3.1.21</ecNumber>
    </recommendedName>
    <alternativeName>
        <fullName evidence="7">5'-phosphoribosylglycinamide transformylase 2</fullName>
    </alternativeName>
    <alternativeName>
        <fullName evidence="7">Formate-dependent GAR transformylase</fullName>
    </alternativeName>
    <alternativeName>
        <fullName evidence="7">GAR transformylase 2</fullName>
        <shortName evidence="7">GART 2</shortName>
    </alternativeName>
    <alternativeName>
        <fullName evidence="7">Non-folate glycinamide ribonucleotide transformylase</fullName>
    </alternativeName>
    <alternativeName>
        <fullName evidence="7">Phosphoribosylglycinamide formyltransferase 2</fullName>
    </alternativeName>
</protein>
<proteinExistence type="inferred from homology"/>
<keyword evidence="9" id="KW-0808">Transferase</keyword>
<dbReference type="GO" id="GO:0005524">
    <property type="term" value="F:ATP binding"/>
    <property type="evidence" value="ECO:0007669"/>
    <property type="project" value="UniProtKB-UniRule"/>
</dbReference>
<keyword evidence="6 7" id="KW-0460">Magnesium</keyword>
<dbReference type="InterPro" id="IPR013815">
    <property type="entry name" value="ATP_grasp_subdomain_1"/>
</dbReference>
<dbReference type="GO" id="GO:0043815">
    <property type="term" value="F:phosphoribosylglycinamide formyltransferase 2 activity"/>
    <property type="evidence" value="ECO:0007669"/>
    <property type="project" value="UniProtKB-UniRule"/>
</dbReference>
<comment type="caution">
    <text evidence="9">The sequence shown here is derived from an EMBL/GenBank/DDBJ whole genome shotgun (WGS) entry which is preliminary data.</text>
</comment>
<dbReference type="NCBIfam" id="NF006766">
    <property type="entry name" value="PRK09288.1"/>
    <property type="match status" value="1"/>
</dbReference>
<comment type="pathway">
    <text evidence="7">Purine metabolism; IMP biosynthesis via de novo pathway; N(2)-formyl-N(1)-(5-phospho-D-ribosyl)glycinamide from N(1)-(5-phospho-D-ribosyl)glycinamide (formate route): step 1/1.</text>
</comment>
<dbReference type="SUPFAM" id="SSF56059">
    <property type="entry name" value="Glutathione synthetase ATP-binding domain-like"/>
    <property type="match status" value="1"/>
</dbReference>
<dbReference type="GO" id="GO:0006189">
    <property type="term" value="P:'de novo' IMP biosynthetic process"/>
    <property type="evidence" value="ECO:0007669"/>
    <property type="project" value="UniProtKB-UniRule"/>
</dbReference>
<dbReference type="SUPFAM" id="SSF52440">
    <property type="entry name" value="PreATP-grasp domain"/>
    <property type="match status" value="1"/>
</dbReference>
<organism evidence="9">
    <name type="scientific">Ignisphaera aggregans</name>
    <dbReference type="NCBI Taxonomy" id="334771"/>
    <lineage>
        <taxon>Archaea</taxon>
        <taxon>Thermoproteota</taxon>
        <taxon>Thermoprotei</taxon>
        <taxon>Desulfurococcales</taxon>
        <taxon>Desulfurococcaceae</taxon>
        <taxon>Ignisphaera</taxon>
    </lineage>
</organism>
<feature type="binding site" evidence="7">
    <location>
        <position position="88"/>
    </location>
    <ligand>
        <name>N(1)-(5-phospho-beta-D-ribosyl)glycinamide</name>
        <dbReference type="ChEBI" id="CHEBI:143788"/>
    </ligand>
</feature>
<feature type="binding site" evidence="7">
    <location>
        <position position="371"/>
    </location>
    <ligand>
        <name>N(1)-(5-phospho-beta-D-ribosyl)glycinamide</name>
        <dbReference type="ChEBI" id="CHEBI:143788"/>
    </ligand>
</feature>
<evidence type="ECO:0000256" key="2">
    <source>
        <dbReference type="ARBA" id="ARBA00022723"/>
    </source>
</evidence>
<dbReference type="PANTHER" id="PTHR43055:SF1">
    <property type="entry name" value="FORMATE-DEPENDENT PHOSPHORIBOSYLGLYCINAMIDE FORMYLTRANSFERASE"/>
    <property type="match status" value="1"/>
</dbReference>
<evidence type="ECO:0000256" key="7">
    <source>
        <dbReference type="HAMAP-Rule" id="MF_01643"/>
    </source>
</evidence>
<sequence>MVSYIRRDYLATPMFGKPIKMVLLGGGELGKEIAIESQRLGVEVIVVDRYDWAPAMHVAHRRYVIDMLNPVAVKSVVEKENPDVIVPEIEAISYEALEDLESKGFLVIPNAKAVRIAMNRIELRKFAAETLGVPTTRYSFAENPDEAVDACDKVGYPCLIKPEMSSSGHGHVKVVEPNPNIVKKAYEYAVSHARGRSRRVIVEEFIQLETEFTVLTYRYVGDSAVVTEVCEPVEHWRYGKYHYIESWQPSKKSREILGKAKEIGIKVANGLGGLGIFGVEVFLGKDGRILFSEVAPRPHDTGMVTMASQELSEFAIHVRAVLGLPVPKPRILTPAASIAIYTDKENIWAPRIIGVYEALKIEGVDIRVFGKPFTYRDRRMAVVLARGRDIDEALEKARKAASYIVVE</sequence>
<evidence type="ECO:0000256" key="6">
    <source>
        <dbReference type="ARBA" id="ARBA00022842"/>
    </source>
</evidence>
<feature type="binding site" evidence="7">
    <location>
        <position position="211"/>
    </location>
    <ligand>
        <name>ATP</name>
        <dbReference type="ChEBI" id="CHEBI:30616"/>
    </ligand>
</feature>
<keyword evidence="2 7" id="KW-0479">Metal-binding</keyword>
<dbReference type="InterPro" id="IPR054350">
    <property type="entry name" value="PurT/PurK_preATP-grasp"/>
</dbReference>
<dbReference type="GO" id="GO:0005829">
    <property type="term" value="C:cytosol"/>
    <property type="evidence" value="ECO:0007669"/>
    <property type="project" value="TreeGrafter"/>
</dbReference>
<dbReference type="PANTHER" id="PTHR43055">
    <property type="entry name" value="FORMATE-DEPENDENT PHOSPHORIBOSYLGLYCINAMIDE FORMYLTRANSFERASE"/>
    <property type="match status" value="1"/>
</dbReference>
<keyword evidence="4 7" id="KW-0658">Purine biosynthesis</keyword>
<accession>A0A7C5THI2</accession>